<comment type="caution">
    <text evidence="8">The sequence shown here is derived from an EMBL/GenBank/DDBJ whole genome shotgun (WGS) entry which is preliminary data.</text>
</comment>
<keyword evidence="9" id="KW-1185">Reference proteome</keyword>
<sequence length="501" mass="55446">MKRTLFFIMGLVCTIASGQNINDVLRFSSEDLQGTARFQAMGGAFGALGGDLSSLNVNPAGSAVFKFSQFAITGGVYDRDNDAFFGNSLVNSEVNSSELNQAGGVFVYKSNNSPWKRLALAVNYDLAQNFDNQFRAIGNTSQGIDNYFLNYAQGVPFGPIQIQNGELIEDAYLDIGASLGFPDQQAFLGYQAGLIAPVDNTADNSAYVSNAAYSNVTQDYLQSTNGYNGKFTVNFAGQYEENLFVGASVNFHSVLYERLTSLIETGYDADSRIQRTTFDNFLRTQGEGFSFSLGAIAKVNQSLRLGASYQSPIWYRLLDDFSQRIETNAPETNELSFIDFNIVNLYPEYRIKTPSKFTGSAAIIFGPQGLLSFDYSYQDMSQAELRPTSDPSFASENDFIASQLKPVNTYRIGGEYRIERVSLRGGYRFEESPYEDETIMGNLEGFSAGIGYSWGPNRLDLAFARTERDVNELFYESEIIGNSTDITRINSNISLGYTLKF</sequence>
<keyword evidence="3" id="KW-1134">Transmembrane beta strand</keyword>
<dbReference type="PANTHER" id="PTHR35093">
    <property type="entry name" value="OUTER MEMBRANE PROTEIN NMB0088-RELATED"/>
    <property type="match status" value="1"/>
</dbReference>
<evidence type="ECO:0000313" key="8">
    <source>
        <dbReference type="EMBL" id="NKI33087.1"/>
    </source>
</evidence>
<evidence type="ECO:0000256" key="4">
    <source>
        <dbReference type="ARBA" id="ARBA00022692"/>
    </source>
</evidence>
<dbReference type="Gene3D" id="2.40.160.60">
    <property type="entry name" value="Outer membrane protein transport protein (OMPP1/FadL/TodX)"/>
    <property type="match status" value="1"/>
</dbReference>
<dbReference type="EMBL" id="JAAWWL010000002">
    <property type="protein sequence ID" value="NKI33087.1"/>
    <property type="molecule type" value="Genomic_DNA"/>
</dbReference>
<name>A0ABX1GWJ5_9FLAO</name>
<dbReference type="SUPFAM" id="SSF56935">
    <property type="entry name" value="Porins"/>
    <property type="match status" value="1"/>
</dbReference>
<evidence type="ECO:0000256" key="2">
    <source>
        <dbReference type="ARBA" id="ARBA00008163"/>
    </source>
</evidence>
<evidence type="ECO:0000256" key="5">
    <source>
        <dbReference type="ARBA" id="ARBA00022729"/>
    </source>
</evidence>
<dbReference type="InterPro" id="IPR005017">
    <property type="entry name" value="OMPP1/FadL/TodX"/>
</dbReference>
<reference evidence="8 9" key="1">
    <citation type="submission" date="2020-04" db="EMBL/GenBank/DDBJ databases">
        <authorList>
            <person name="Yoon J."/>
        </authorList>
    </citation>
    <scope>NUCLEOTIDE SEQUENCE [LARGE SCALE GENOMIC DNA]</scope>
    <source>
        <strain evidence="8 9">DJ-13</strain>
    </source>
</reference>
<dbReference type="Proteomes" id="UP000718451">
    <property type="component" value="Unassembled WGS sequence"/>
</dbReference>
<comment type="similarity">
    <text evidence="2">Belongs to the OmpP1/FadL family.</text>
</comment>
<evidence type="ECO:0000256" key="1">
    <source>
        <dbReference type="ARBA" id="ARBA00004571"/>
    </source>
</evidence>
<evidence type="ECO:0000313" key="9">
    <source>
        <dbReference type="Proteomes" id="UP000718451"/>
    </source>
</evidence>
<proteinExistence type="inferred from homology"/>
<dbReference type="PANTHER" id="PTHR35093:SF8">
    <property type="entry name" value="OUTER MEMBRANE PROTEIN NMB0088-RELATED"/>
    <property type="match status" value="1"/>
</dbReference>
<dbReference type="RefSeq" id="WP_168553237.1">
    <property type="nucleotide sequence ID" value="NZ_JAAWWL010000002.1"/>
</dbReference>
<keyword evidence="4" id="KW-0812">Transmembrane</keyword>
<organism evidence="8 9">
    <name type="scientific">Croceivirga thetidis</name>
    <dbReference type="NCBI Taxonomy" id="2721623"/>
    <lineage>
        <taxon>Bacteria</taxon>
        <taxon>Pseudomonadati</taxon>
        <taxon>Bacteroidota</taxon>
        <taxon>Flavobacteriia</taxon>
        <taxon>Flavobacteriales</taxon>
        <taxon>Flavobacteriaceae</taxon>
        <taxon>Croceivirga</taxon>
    </lineage>
</organism>
<keyword evidence="7" id="KW-0998">Cell outer membrane</keyword>
<evidence type="ECO:0000256" key="3">
    <source>
        <dbReference type="ARBA" id="ARBA00022452"/>
    </source>
</evidence>
<comment type="subcellular location">
    <subcellularLocation>
        <location evidence="1">Cell outer membrane</location>
        <topology evidence="1">Multi-pass membrane protein</topology>
    </subcellularLocation>
</comment>
<keyword evidence="6" id="KW-0472">Membrane</keyword>
<accession>A0ABX1GWJ5</accession>
<keyword evidence="5" id="KW-0732">Signal</keyword>
<gene>
    <name evidence="8" type="ORF">HCU67_14115</name>
</gene>
<dbReference type="Pfam" id="PF03349">
    <property type="entry name" value="Toluene_X"/>
    <property type="match status" value="1"/>
</dbReference>
<evidence type="ECO:0000256" key="7">
    <source>
        <dbReference type="ARBA" id="ARBA00023237"/>
    </source>
</evidence>
<protein>
    <submittedName>
        <fullName evidence="8">Aromatic hydrocarbon degradation protein</fullName>
    </submittedName>
</protein>
<evidence type="ECO:0000256" key="6">
    <source>
        <dbReference type="ARBA" id="ARBA00023136"/>
    </source>
</evidence>